<gene>
    <name evidence="1" type="ORF">B296_00006034</name>
</gene>
<evidence type="ECO:0000313" key="1">
    <source>
        <dbReference type="EMBL" id="RRT64647.1"/>
    </source>
</evidence>
<name>A0A426ZKY3_ENSVE</name>
<reference evidence="1 2" key="1">
    <citation type="journal article" date="2014" name="Agronomy (Basel)">
        <title>A Draft Genome Sequence for Ensete ventricosum, the Drought-Tolerant Tree Against Hunger.</title>
        <authorList>
            <person name="Harrison J."/>
            <person name="Moore K.A."/>
            <person name="Paszkiewicz K."/>
            <person name="Jones T."/>
            <person name="Grant M."/>
            <person name="Ambacheew D."/>
            <person name="Muzemil S."/>
            <person name="Studholme D.J."/>
        </authorList>
    </citation>
    <scope>NUCLEOTIDE SEQUENCE [LARGE SCALE GENOMIC DNA]</scope>
</reference>
<sequence length="76" mass="8249">MLAPYWFHVVESAFRLAISIFARLTSTMITALRASMAKLPYLPKLSASTSAAAALYPHPVKGPLAATTQTRYGHTI</sequence>
<dbReference type="Proteomes" id="UP000287651">
    <property type="component" value="Unassembled WGS sequence"/>
</dbReference>
<accession>A0A426ZKY3</accession>
<evidence type="ECO:0000313" key="2">
    <source>
        <dbReference type="Proteomes" id="UP000287651"/>
    </source>
</evidence>
<organism evidence="1 2">
    <name type="scientific">Ensete ventricosum</name>
    <name type="common">Abyssinian banana</name>
    <name type="synonym">Musa ensete</name>
    <dbReference type="NCBI Taxonomy" id="4639"/>
    <lineage>
        <taxon>Eukaryota</taxon>
        <taxon>Viridiplantae</taxon>
        <taxon>Streptophyta</taxon>
        <taxon>Embryophyta</taxon>
        <taxon>Tracheophyta</taxon>
        <taxon>Spermatophyta</taxon>
        <taxon>Magnoliopsida</taxon>
        <taxon>Liliopsida</taxon>
        <taxon>Zingiberales</taxon>
        <taxon>Musaceae</taxon>
        <taxon>Ensete</taxon>
    </lineage>
</organism>
<dbReference type="EMBL" id="AMZH03006115">
    <property type="protein sequence ID" value="RRT64647.1"/>
    <property type="molecule type" value="Genomic_DNA"/>
</dbReference>
<dbReference type="AlphaFoldDB" id="A0A426ZKY3"/>
<proteinExistence type="predicted"/>
<comment type="caution">
    <text evidence="1">The sequence shown here is derived from an EMBL/GenBank/DDBJ whole genome shotgun (WGS) entry which is preliminary data.</text>
</comment>
<protein>
    <submittedName>
        <fullName evidence="1">Uncharacterized protein</fullName>
    </submittedName>
</protein>